<accession>A0AB34J7Z8</accession>
<evidence type="ECO:0000313" key="1">
    <source>
        <dbReference type="EMBL" id="KAL1514605.1"/>
    </source>
</evidence>
<proteinExistence type="predicted"/>
<gene>
    <name evidence="1" type="ORF">AB1Y20_003699</name>
</gene>
<name>A0AB34J7Z8_PRYPA</name>
<reference evidence="1 2" key="1">
    <citation type="journal article" date="2024" name="Science">
        <title>Giant polyketide synthase enzymes in the biosynthesis of giant marine polyether toxins.</title>
        <authorList>
            <person name="Fallon T.R."/>
            <person name="Shende V.V."/>
            <person name="Wierzbicki I.H."/>
            <person name="Pendleton A.L."/>
            <person name="Watervoot N.F."/>
            <person name="Auber R.P."/>
            <person name="Gonzalez D.J."/>
            <person name="Wisecaver J.H."/>
            <person name="Moore B.S."/>
        </authorList>
    </citation>
    <scope>NUCLEOTIDE SEQUENCE [LARGE SCALE GENOMIC DNA]</scope>
    <source>
        <strain evidence="1 2">12B1</strain>
    </source>
</reference>
<sequence>MVSGVPDTPNTTSLIGFLHGIIRTLRSAVLSRLESDPPGIRFMLNNFSGDSNPCRATCMLNPVYEILPRADWIVSSNICQQPTDFSYDNISRSLCCPSPNYCCPNSISNCFDAKAVLFDVFKSGTPRQVIAKSWPRYQIDPYSWHLTAASRRYVVEVWRNESRAYRESIDSSCTLVRLTGLKGDRRMLQANPPD</sequence>
<keyword evidence="2" id="KW-1185">Reference proteome</keyword>
<evidence type="ECO:0000313" key="2">
    <source>
        <dbReference type="Proteomes" id="UP001515480"/>
    </source>
</evidence>
<comment type="caution">
    <text evidence="1">The sequence shown here is derived from an EMBL/GenBank/DDBJ whole genome shotgun (WGS) entry which is preliminary data.</text>
</comment>
<dbReference type="Proteomes" id="UP001515480">
    <property type="component" value="Unassembled WGS sequence"/>
</dbReference>
<organism evidence="1 2">
    <name type="scientific">Prymnesium parvum</name>
    <name type="common">Toxic golden alga</name>
    <dbReference type="NCBI Taxonomy" id="97485"/>
    <lineage>
        <taxon>Eukaryota</taxon>
        <taxon>Haptista</taxon>
        <taxon>Haptophyta</taxon>
        <taxon>Prymnesiophyceae</taxon>
        <taxon>Prymnesiales</taxon>
        <taxon>Prymnesiaceae</taxon>
        <taxon>Prymnesium</taxon>
    </lineage>
</organism>
<dbReference type="EMBL" id="JBGBPQ010000012">
    <property type="protein sequence ID" value="KAL1514605.1"/>
    <property type="molecule type" value="Genomic_DNA"/>
</dbReference>
<dbReference type="AlphaFoldDB" id="A0AB34J7Z8"/>
<protein>
    <submittedName>
        <fullName evidence="1">Uncharacterized protein</fullName>
    </submittedName>
</protein>